<organism evidence="1 2">
    <name type="scientific">Paragemmobacter aquarius</name>
    <dbReference type="NCBI Taxonomy" id="2169400"/>
    <lineage>
        <taxon>Bacteria</taxon>
        <taxon>Pseudomonadati</taxon>
        <taxon>Pseudomonadota</taxon>
        <taxon>Alphaproteobacteria</taxon>
        <taxon>Rhodobacterales</taxon>
        <taxon>Paracoccaceae</taxon>
        <taxon>Paragemmobacter</taxon>
    </lineage>
</organism>
<dbReference type="Proteomes" id="UP000244496">
    <property type="component" value="Chromosome"/>
</dbReference>
<name>A0A2S0URF5_9RHOB</name>
<dbReference type="EMBL" id="CP028918">
    <property type="protein sequence ID" value="AWB50391.1"/>
    <property type="molecule type" value="Genomic_DNA"/>
</dbReference>
<evidence type="ECO:0000313" key="2">
    <source>
        <dbReference type="Proteomes" id="UP000244496"/>
    </source>
</evidence>
<dbReference type="AlphaFoldDB" id="A0A2S0URF5"/>
<dbReference type="OrthoDB" id="7867642at2"/>
<dbReference type="PROSITE" id="PS51257">
    <property type="entry name" value="PROKAR_LIPOPROTEIN"/>
    <property type="match status" value="1"/>
</dbReference>
<dbReference type="KEGG" id="geh:HYN69_13075"/>
<keyword evidence="2" id="KW-1185">Reference proteome</keyword>
<accession>A0A2S0URF5</accession>
<protein>
    <submittedName>
        <fullName evidence="1">Uncharacterized protein</fullName>
    </submittedName>
</protein>
<proteinExistence type="predicted"/>
<gene>
    <name evidence="1" type="ORF">HYN69_13075</name>
</gene>
<reference evidence="1 2" key="1">
    <citation type="submission" date="2018-04" db="EMBL/GenBank/DDBJ databases">
        <title>Genome sequencing of Gemmobacter.</title>
        <authorList>
            <person name="Yi H."/>
            <person name="Baek M.-G."/>
        </authorList>
    </citation>
    <scope>NUCLEOTIDE SEQUENCE [LARGE SCALE GENOMIC DNA]</scope>
    <source>
        <strain evidence="1 2">HYN0069</strain>
    </source>
</reference>
<evidence type="ECO:0000313" key="1">
    <source>
        <dbReference type="EMBL" id="AWB50391.1"/>
    </source>
</evidence>
<sequence>MRLILALTVLPFLAACSPEDVADKVGRRTAETVVQPVVGSGAATQCVVQNADAAEVQTLVRDVGTVAGSSTEALIRTIAARAPTQDCFRAAGIAAPVF</sequence>